<evidence type="ECO:0000256" key="3">
    <source>
        <dbReference type="ARBA" id="ARBA00022741"/>
    </source>
</evidence>
<dbReference type="InterPro" id="IPR000086">
    <property type="entry name" value="NUDIX_hydrolase_dom"/>
</dbReference>
<dbReference type="InterPro" id="IPR020476">
    <property type="entry name" value="Nudix_hydrolase"/>
</dbReference>
<evidence type="ECO:0000259" key="10">
    <source>
        <dbReference type="PROSITE" id="PS51462"/>
    </source>
</evidence>
<dbReference type="AlphaFoldDB" id="A0A9N9H1D5"/>
<name>A0A9N9H1D5_9GLOM</name>
<keyword evidence="7" id="KW-0030">Aminoacyl-tRNA synthetase</keyword>
<dbReference type="PRINTS" id="PR00502">
    <property type="entry name" value="NUDIXFAMILY"/>
</dbReference>
<dbReference type="Gene3D" id="3.40.50.620">
    <property type="entry name" value="HUPs"/>
    <property type="match status" value="1"/>
</dbReference>
<evidence type="ECO:0000256" key="2">
    <source>
        <dbReference type="ARBA" id="ARBA00022598"/>
    </source>
</evidence>
<dbReference type="PANTHER" id="PTHR43326">
    <property type="entry name" value="METHIONYL-TRNA SYNTHETASE"/>
    <property type="match status" value="1"/>
</dbReference>
<accession>A0A9N9H1D5</accession>
<dbReference type="SUPFAM" id="SSF55811">
    <property type="entry name" value="Nudix"/>
    <property type="match status" value="1"/>
</dbReference>
<dbReference type="PRINTS" id="PR01041">
    <property type="entry name" value="TRNASYNTHMET"/>
</dbReference>
<dbReference type="PANTHER" id="PTHR43326:SF1">
    <property type="entry name" value="METHIONINE--TRNA LIGASE, MITOCHONDRIAL"/>
    <property type="match status" value="1"/>
</dbReference>
<dbReference type="InterPro" id="IPR001412">
    <property type="entry name" value="aa-tRNA-synth_I_CS"/>
</dbReference>
<dbReference type="SUPFAM" id="SSF52374">
    <property type="entry name" value="Nucleotidylyl transferase"/>
    <property type="match status" value="1"/>
</dbReference>
<comment type="similarity">
    <text evidence="9">Belongs to the Nudix hydrolase family.</text>
</comment>
<evidence type="ECO:0000256" key="4">
    <source>
        <dbReference type="ARBA" id="ARBA00022801"/>
    </source>
</evidence>
<keyword evidence="5" id="KW-0067">ATP-binding</keyword>
<dbReference type="GO" id="GO:0004825">
    <property type="term" value="F:methionine-tRNA ligase activity"/>
    <property type="evidence" value="ECO:0007669"/>
    <property type="project" value="InterPro"/>
</dbReference>
<dbReference type="InterPro" id="IPR015413">
    <property type="entry name" value="Methionyl/Leucyl_tRNA_Synth"/>
</dbReference>
<evidence type="ECO:0000256" key="9">
    <source>
        <dbReference type="RuleBase" id="RU003476"/>
    </source>
</evidence>
<dbReference type="GO" id="GO:0005524">
    <property type="term" value="F:ATP binding"/>
    <property type="evidence" value="ECO:0007669"/>
    <property type="project" value="UniProtKB-KW"/>
</dbReference>
<dbReference type="InterPro" id="IPR014729">
    <property type="entry name" value="Rossmann-like_a/b/a_fold"/>
</dbReference>
<dbReference type="GO" id="GO:0006431">
    <property type="term" value="P:methionyl-tRNA aminoacylation"/>
    <property type="evidence" value="ECO:0007669"/>
    <property type="project" value="InterPro"/>
</dbReference>
<evidence type="ECO:0000256" key="8">
    <source>
        <dbReference type="ARBA" id="ARBA00030904"/>
    </source>
</evidence>
<dbReference type="Proteomes" id="UP000789831">
    <property type="component" value="Unassembled WGS sequence"/>
</dbReference>
<evidence type="ECO:0000256" key="7">
    <source>
        <dbReference type="ARBA" id="ARBA00023146"/>
    </source>
</evidence>
<dbReference type="OrthoDB" id="447842at2759"/>
<dbReference type="GO" id="GO:0016787">
    <property type="term" value="F:hydrolase activity"/>
    <property type="evidence" value="ECO:0007669"/>
    <property type="project" value="UniProtKB-KW"/>
</dbReference>
<dbReference type="Gene3D" id="2.170.220.10">
    <property type="match status" value="1"/>
</dbReference>
<evidence type="ECO:0000313" key="12">
    <source>
        <dbReference type="Proteomes" id="UP000789831"/>
    </source>
</evidence>
<evidence type="ECO:0000256" key="5">
    <source>
        <dbReference type="ARBA" id="ARBA00022840"/>
    </source>
</evidence>
<sequence>MSKSFYITTPIFYPNDRLHLGHAYVMVLADIIARYKKSQGYEVYFQTGSDEHGEKIEKKANSLGIPPQELVDKNILLFQQLWRELGVFEHIFYRTSSLAHKEKVQKIFTELLNKGDIYLGEYQGKYCIACEDYVSDSKVINGDLCPTPNCQAELRKINEPAYFLRVKKMVIYVWFEALLNYLNSEPGEKFFLSEISSEKKINNAKEVSCVAIQNKNNDYLLVYNEKYQHWQFPGGKLEKGENAEEAAKREIFEETNLVVEDLEKIGEEHFYVNNI</sequence>
<dbReference type="EMBL" id="CAJVPL010003892">
    <property type="protein sequence ID" value="CAG8640171.1"/>
    <property type="molecule type" value="Genomic_DNA"/>
</dbReference>
<dbReference type="InterPro" id="IPR033911">
    <property type="entry name" value="MetRS_core"/>
</dbReference>
<keyword evidence="4 9" id="KW-0378">Hydrolase</keyword>
<comment type="caution">
    <text evidence="11">The sequence shown here is derived from an EMBL/GenBank/DDBJ whole genome shotgun (WGS) entry which is preliminary data.</text>
</comment>
<dbReference type="Pfam" id="PF09334">
    <property type="entry name" value="tRNA-synt_1g"/>
    <property type="match status" value="1"/>
</dbReference>
<organism evidence="11 12">
    <name type="scientific">Ambispora gerdemannii</name>
    <dbReference type="NCBI Taxonomy" id="144530"/>
    <lineage>
        <taxon>Eukaryota</taxon>
        <taxon>Fungi</taxon>
        <taxon>Fungi incertae sedis</taxon>
        <taxon>Mucoromycota</taxon>
        <taxon>Glomeromycotina</taxon>
        <taxon>Glomeromycetes</taxon>
        <taxon>Archaeosporales</taxon>
        <taxon>Ambisporaceae</taxon>
        <taxon>Ambispora</taxon>
    </lineage>
</organism>
<dbReference type="InterPro" id="IPR015797">
    <property type="entry name" value="NUDIX_hydrolase-like_dom_sf"/>
</dbReference>
<keyword evidence="6" id="KW-0648">Protein biosynthesis</keyword>
<evidence type="ECO:0000256" key="1">
    <source>
        <dbReference type="ARBA" id="ARBA00005594"/>
    </source>
</evidence>
<keyword evidence="12" id="KW-1185">Reference proteome</keyword>
<dbReference type="PROSITE" id="PS00178">
    <property type="entry name" value="AA_TRNA_LIGASE_I"/>
    <property type="match status" value="1"/>
</dbReference>
<dbReference type="PROSITE" id="PS51462">
    <property type="entry name" value="NUDIX"/>
    <property type="match status" value="1"/>
</dbReference>
<keyword evidence="3" id="KW-0547">Nucleotide-binding</keyword>
<reference evidence="11" key="1">
    <citation type="submission" date="2021-06" db="EMBL/GenBank/DDBJ databases">
        <authorList>
            <person name="Kallberg Y."/>
            <person name="Tangrot J."/>
            <person name="Rosling A."/>
        </authorList>
    </citation>
    <scope>NUCLEOTIDE SEQUENCE</scope>
    <source>
        <strain evidence="11">MT106</strain>
    </source>
</reference>
<dbReference type="PROSITE" id="PS00893">
    <property type="entry name" value="NUDIX_BOX"/>
    <property type="match status" value="1"/>
</dbReference>
<dbReference type="Gene3D" id="3.90.79.10">
    <property type="entry name" value="Nucleoside Triphosphate Pyrophosphohydrolase"/>
    <property type="match status" value="1"/>
</dbReference>
<dbReference type="InterPro" id="IPR023457">
    <property type="entry name" value="Met-tRNA_synth_2"/>
</dbReference>
<dbReference type="InterPro" id="IPR020084">
    <property type="entry name" value="NUDIX_hydrolase_CS"/>
</dbReference>
<dbReference type="Pfam" id="PF00293">
    <property type="entry name" value="NUDIX"/>
    <property type="match status" value="1"/>
</dbReference>
<protein>
    <recommendedName>
        <fullName evidence="8">Methionyl-tRNA synthetase</fullName>
    </recommendedName>
</protein>
<keyword evidence="2" id="KW-0436">Ligase</keyword>
<evidence type="ECO:0000313" key="11">
    <source>
        <dbReference type="EMBL" id="CAG8640171.1"/>
    </source>
</evidence>
<dbReference type="CDD" id="cd02883">
    <property type="entry name" value="NUDIX_Hydrolase"/>
    <property type="match status" value="1"/>
</dbReference>
<proteinExistence type="inferred from homology"/>
<comment type="similarity">
    <text evidence="1">Belongs to the class-I aminoacyl-tRNA synthetase family.</text>
</comment>
<evidence type="ECO:0000256" key="6">
    <source>
        <dbReference type="ARBA" id="ARBA00022917"/>
    </source>
</evidence>
<gene>
    <name evidence="11" type="ORF">AGERDE_LOCUS10940</name>
</gene>
<feature type="domain" description="Nudix hydrolase" evidence="10">
    <location>
        <begin position="203"/>
        <end position="275"/>
    </location>
</feature>